<gene>
    <name evidence="3" type="primary">LOC107120015</name>
</gene>
<feature type="compositionally biased region" description="Basic residues" evidence="1">
    <location>
        <begin position="1"/>
        <end position="11"/>
    </location>
</feature>
<feature type="compositionally biased region" description="Low complexity" evidence="1">
    <location>
        <begin position="86"/>
        <end position="98"/>
    </location>
</feature>
<dbReference type="RefSeq" id="XP_015278141.1">
    <property type="nucleotide sequence ID" value="XM_015422655.1"/>
</dbReference>
<accession>A0ABM1KWQ4</accession>
<evidence type="ECO:0000313" key="3">
    <source>
        <dbReference type="RefSeq" id="XP_015278141.1"/>
    </source>
</evidence>
<evidence type="ECO:0000313" key="2">
    <source>
        <dbReference type="Proteomes" id="UP000694871"/>
    </source>
</evidence>
<protein>
    <submittedName>
        <fullName evidence="3">Protein Jumonji-like</fullName>
    </submittedName>
</protein>
<feature type="region of interest" description="Disordered" evidence="1">
    <location>
        <begin position="1"/>
        <end position="22"/>
    </location>
</feature>
<reference evidence="3" key="1">
    <citation type="submission" date="2025-08" db="UniProtKB">
        <authorList>
            <consortium name="RefSeq"/>
        </authorList>
    </citation>
    <scope>IDENTIFICATION</scope>
</reference>
<feature type="compositionally biased region" description="Basic and acidic residues" evidence="1">
    <location>
        <begin position="76"/>
        <end position="85"/>
    </location>
</feature>
<feature type="non-terminal residue" evidence="3">
    <location>
        <position position="164"/>
    </location>
</feature>
<dbReference type="GeneID" id="107120015"/>
<organism evidence="2 3">
    <name type="scientific">Gekko japonicus</name>
    <name type="common">Schlegel's Japanese gecko</name>
    <dbReference type="NCBI Taxonomy" id="146911"/>
    <lineage>
        <taxon>Eukaryota</taxon>
        <taxon>Metazoa</taxon>
        <taxon>Chordata</taxon>
        <taxon>Craniata</taxon>
        <taxon>Vertebrata</taxon>
        <taxon>Euteleostomi</taxon>
        <taxon>Lepidosauria</taxon>
        <taxon>Squamata</taxon>
        <taxon>Bifurcata</taxon>
        <taxon>Gekkota</taxon>
        <taxon>Gekkonidae</taxon>
        <taxon>Gekkoninae</taxon>
        <taxon>Gekko</taxon>
    </lineage>
</organism>
<feature type="compositionally biased region" description="Polar residues" evidence="1">
    <location>
        <begin position="117"/>
        <end position="129"/>
    </location>
</feature>
<evidence type="ECO:0000256" key="1">
    <source>
        <dbReference type="SAM" id="MobiDB-lite"/>
    </source>
</evidence>
<dbReference type="Proteomes" id="UP000694871">
    <property type="component" value="Unplaced"/>
</dbReference>
<keyword evidence="2" id="KW-1185">Reference proteome</keyword>
<name>A0ABM1KWQ4_GEKJA</name>
<sequence>MSKERPKRNIIQKKYDDSDGIPWSEERVVRKVLYLSLKEFKNSQKRQHGDGINGSLKGVNGLLSNGQSKGLGPGSEHLENEKDDASQVSSTSNDISSSDFEEGPSRKRPRLQAQRKFAQSQPNSPSTTPIKIVEPLLPPPATQISDLSKRKPKTEDFLTFLCLR</sequence>
<proteinExistence type="predicted"/>
<feature type="region of interest" description="Disordered" evidence="1">
    <location>
        <begin position="41"/>
        <end position="150"/>
    </location>
</feature>